<feature type="transmembrane region" description="Helical" evidence="1">
    <location>
        <begin position="69"/>
        <end position="94"/>
    </location>
</feature>
<comment type="caution">
    <text evidence="2">The sequence shown here is derived from an EMBL/GenBank/DDBJ whole genome shotgun (WGS) entry which is preliminary data.</text>
</comment>
<feature type="transmembrane region" description="Helical" evidence="1">
    <location>
        <begin position="45"/>
        <end position="63"/>
    </location>
</feature>
<sequence length="146" mass="15595">MIDRDDLGSWLDGPQFSAPADYWPGKNLGLPEAGPGSIAPLGRRLLGVLLDWAMCYAIAAFLFDAHPLAILSIFAVENLVLVSTLGMTVGHWAFGVRVMNLAGRAPGLLAGLIRTALLLPVVPALISNVDNRGFHDVAARTVIVRR</sequence>
<accession>A0ABP8JCA2</accession>
<proteinExistence type="predicted"/>
<dbReference type="RefSeq" id="WP_247619066.1">
    <property type="nucleotide sequence ID" value="NZ_BAABGL010000006.1"/>
</dbReference>
<keyword evidence="1" id="KW-0472">Membrane</keyword>
<evidence type="ECO:0000256" key="1">
    <source>
        <dbReference type="SAM" id="Phobius"/>
    </source>
</evidence>
<keyword evidence="3" id="KW-1185">Reference proteome</keyword>
<dbReference type="PANTHER" id="PTHR36115">
    <property type="entry name" value="PROLINE-RICH ANTIGEN HOMOLOG-RELATED"/>
    <property type="match status" value="1"/>
</dbReference>
<dbReference type="InterPro" id="IPR016795">
    <property type="entry name" value="UCP021697"/>
</dbReference>
<feature type="transmembrane region" description="Helical" evidence="1">
    <location>
        <begin position="106"/>
        <end position="126"/>
    </location>
</feature>
<dbReference type="InterPro" id="IPR051791">
    <property type="entry name" value="Pra-immunoreactive"/>
</dbReference>
<dbReference type="EMBL" id="BAABGL010000006">
    <property type="protein sequence ID" value="GAA4388565.1"/>
    <property type="molecule type" value="Genomic_DNA"/>
</dbReference>
<evidence type="ECO:0000313" key="3">
    <source>
        <dbReference type="Proteomes" id="UP001500642"/>
    </source>
</evidence>
<dbReference type="Proteomes" id="UP001500642">
    <property type="component" value="Unassembled WGS sequence"/>
</dbReference>
<reference evidence="3" key="1">
    <citation type="journal article" date="2019" name="Int. J. Syst. Evol. Microbiol.">
        <title>The Global Catalogue of Microorganisms (GCM) 10K type strain sequencing project: providing services to taxonomists for standard genome sequencing and annotation.</title>
        <authorList>
            <consortium name="The Broad Institute Genomics Platform"/>
            <consortium name="The Broad Institute Genome Sequencing Center for Infectious Disease"/>
            <person name="Wu L."/>
            <person name="Ma J."/>
        </authorList>
    </citation>
    <scope>NUCLEOTIDE SEQUENCE [LARGE SCALE GENOMIC DNA]</scope>
    <source>
        <strain evidence="3">JCM 17808</strain>
    </source>
</reference>
<evidence type="ECO:0000313" key="2">
    <source>
        <dbReference type="EMBL" id="GAA4388565.1"/>
    </source>
</evidence>
<name>A0ABP8JCA2_9MICO</name>
<protein>
    <submittedName>
        <fullName evidence="2">RDD family protein</fullName>
    </submittedName>
</protein>
<dbReference type="PIRSF" id="PIRSF021697">
    <property type="entry name" value="UCP021697"/>
    <property type="match status" value="1"/>
</dbReference>
<keyword evidence="1" id="KW-1133">Transmembrane helix</keyword>
<gene>
    <name evidence="2" type="ORF">GCM10023167_13450</name>
</gene>
<dbReference type="PANTHER" id="PTHR36115:SF6">
    <property type="entry name" value="PROLINE-RICH ANTIGEN HOMOLOG"/>
    <property type="match status" value="1"/>
</dbReference>
<organism evidence="2 3">
    <name type="scientific">Brevibacterium pityocampae</name>
    <dbReference type="NCBI Taxonomy" id="506594"/>
    <lineage>
        <taxon>Bacteria</taxon>
        <taxon>Bacillati</taxon>
        <taxon>Actinomycetota</taxon>
        <taxon>Actinomycetes</taxon>
        <taxon>Micrococcales</taxon>
        <taxon>Brevibacteriaceae</taxon>
        <taxon>Brevibacterium</taxon>
    </lineage>
</organism>
<keyword evidence="1" id="KW-0812">Transmembrane</keyword>